<evidence type="ECO:0000256" key="6">
    <source>
        <dbReference type="ARBA" id="ARBA00022982"/>
    </source>
</evidence>
<feature type="binding site" evidence="10">
    <location>
        <position position="45"/>
    </location>
    <ligand>
        <name>[4Fe-4S] cluster</name>
        <dbReference type="ChEBI" id="CHEBI:49883"/>
        <label>1</label>
    </ligand>
</feature>
<comment type="caution">
    <text evidence="13">The sequence shown here is derived from an EMBL/GenBank/DDBJ whole genome shotgun (WGS) entry which is preliminary data.</text>
</comment>
<feature type="domain" description="4Fe-4S ferredoxin-type" evidence="11">
    <location>
        <begin position="303"/>
        <end position="332"/>
    </location>
</feature>
<keyword evidence="6 10" id="KW-0249">Electron transport</keyword>
<dbReference type="PROSITE" id="PS51379">
    <property type="entry name" value="4FE4S_FER_2"/>
    <property type="match status" value="7"/>
</dbReference>
<dbReference type="InterPro" id="IPR010207">
    <property type="entry name" value="Elect_transpt_cplx_RnfB/RsxB"/>
</dbReference>
<evidence type="ECO:0000256" key="5">
    <source>
        <dbReference type="ARBA" id="ARBA00022967"/>
    </source>
</evidence>
<dbReference type="InterPro" id="IPR017900">
    <property type="entry name" value="4Fe4S_Fe_S_CS"/>
</dbReference>
<feature type="domain" description="4Fe-4S" evidence="12">
    <location>
        <begin position="28"/>
        <end position="89"/>
    </location>
</feature>
<keyword evidence="9 10" id="KW-0472">Membrane</keyword>
<dbReference type="PANTHER" id="PTHR43560">
    <property type="entry name" value="ION-TRANSLOCATING OXIDOREDUCTASE COMPLEX SUBUNIT B"/>
    <property type="match status" value="1"/>
</dbReference>
<evidence type="ECO:0000256" key="8">
    <source>
        <dbReference type="ARBA" id="ARBA00023014"/>
    </source>
</evidence>
<feature type="domain" description="4Fe-4S ferredoxin-type" evidence="11">
    <location>
        <begin position="371"/>
        <end position="400"/>
    </location>
</feature>
<sequence length="442" mass="48532">MIEIISVTAIGLIFGLVLSIAADRFRVEVDERLENTIGVLPGANCGACGFMGCSAFAEALIKDPLIANRCAQTYTDEDKLIELSDILGVEAGKKEEAVVICDGGKRCEDKFQYYGGYSCQLADRLFQGNKACEYGCLGFGDCVEVCPTKAIEMNEDEMLPEINGDRCTGCGACADVCPRNIIKIIPKESLVYLTCNNSFDWEEPLADFIFSIKDKGEFSADFTGTRIYEDGKWKNLSVCGRCLKCLDACQRDALVFELKGGKGYITKTAQGEVRVEEDMCIRCSKCEAVCPEDIIKVKKPLDGSFNIDQKRCIECGNCIDLCPSKNLSLTEEDGPIAFGDYCIYCGLCEAACPTGAIKVEVNAKDAVGIERINTICQNICRKCKRCIDACENGAIIWDEESNLPRILAEKCVECDDYACVDTCPIGIIRKKVEPRITEILPI</sequence>
<dbReference type="Gene3D" id="1.10.15.40">
    <property type="entry name" value="Electron transport complex subunit B, putative Fe-S cluster"/>
    <property type="match status" value="1"/>
</dbReference>
<feature type="domain" description="4Fe-4S ferredoxin-type" evidence="11">
    <location>
        <begin position="271"/>
        <end position="300"/>
    </location>
</feature>
<dbReference type="InterPro" id="IPR007202">
    <property type="entry name" value="4Fe-4S_dom"/>
</dbReference>
<dbReference type="GO" id="GO:0005886">
    <property type="term" value="C:plasma membrane"/>
    <property type="evidence" value="ECO:0007669"/>
    <property type="project" value="UniProtKB-SubCell"/>
</dbReference>
<dbReference type="GO" id="GO:0016491">
    <property type="term" value="F:oxidoreductase activity"/>
    <property type="evidence" value="ECO:0007669"/>
    <property type="project" value="UniProtKB-ARBA"/>
</dbReference>
<protein>
    <recommendedName>
        <fullName evidence="10">Ion-translocating oxidoreductase complex subunit B</fullName>
        <ecNumber evidence="10">7.-.-.-</ecNumber>
    </recommendedName>
    <alternativeName>
        <fullName evidence="10">Rnf electron transport complex subunit B</fullName>
    </alternativeName>
</protein>
<evidence type="ECO:0000256" key="9">
    <source>
        <dbReference type="ARBA" id="ARBA00023136"/>
    </source>
</evidence>
<feature type="binding site" evidence="10">
    <location>
        <position position="142"/>
    </location>
    <ligand>
        <name>[4Fe-4S] cluster</name>
        <dbReference type="ChEBI" id="CHEBI:49883"/>
        <label>2</label>
    </ligand>
</feature>
<evidence type="ECO:0000256" key="4">
    <source>
        <dbReference type="ARBA" id="ARBA00022737"/>
    </source>
</evidence>
<evidence type="ECO:0000259" key="12">
    <source>
        <dbReference type="PROSITE" id="PS51656"/>
    </source>
</evidence>
<evidence type="ECO:0000256" key="3">
    <source>
        <dbReference type="ARBA" id="ARBA00022723"/>
    </source>
</evidence>
<keyword evidence="5 10" id="KW-1278">Translocase</keyword>
<dbReference type="GO" id="GO:0022900">
    <property type="term" value="P:electron transport chain"/>
    <property type="evidence" value="ECO:0007669"/>
    <property type="project" value="UniProtKB-UniRule"/>
</dbReference>
<feature type="domain" description="4Fe-4S ferredoxin-type" evidence="11">
    <location>
        <begin position="123"/>
        <end position="156"/>
    </location>
</feature>
<feature type="binding site" evidence="10">
    <location>
        <position position="70"/>
    </location>
    <ligand>
        <name>[4Fe-4S] cluster</name>
        <dbReference type="ChEBI" id="CHEBI:49883"/>
        <label>1</label>
    </ligand>
</feature>
<comment type="subcellular location">
    <subcellularLocation>
        <location evidence="10">Cell membrane</location>
    </subcellularLocation>
</comment>
<dbReference type="Proteomes" id="UP000320766">
    <property type="component" value="Unassembled WGS sequence"/>
</dbReference>
<feature type="region of interest" description="Hydrophobic" evidence="10">
    <location>
        <begin position="1"/>
        <end position="22"/>
    </location>
</feature>
<dbReference type="PANTHER" id="PTHR43560:SF1">
    <property type="entry name" value="ION-TRANSLOCATING OXIDOREDUCTASE COMPLEX SUBUNIT B"/>
    <property type="match status" value="1"/>
</dbReference>
<dbReference type="GO" id="GO:0046872">
    <property type="term" value="F:metal ion binding"/>
    <property type="evidence" value="ECO:0007669"/>
    <property type="project" value="UniProtKB-KW"/>
</dbReference>
<dbReference type="Pfam" id="PF00037">
    <property type="entry name" value="Fer4"/>
    <property type="match status" value="1"/>
</dbReference>
<evidence type="ECO:0000256" key="2">
    <source>
        <dbReference type="ARBA" id="ARBA00022485"/>
    </source>
</evidence>
<keyword evidence="4 10" id="KW-0677">Repeat</keyword>
<comment type="cofactor">
    <cofactor evidence="10">
        <name>[4Fe-4S] cluster</name>
        <dbReference type="ChEBI" id="CHEBI:49883"/>
    </cofactor>
    <text evidence="10">Binds 3 [4Fe-4S] clusters.</text>
</comment>
<feature type="domain" description="4Fe-4S ferredoxin-type" evidence="11">
    <location>
        <begin position="402"/>
        <end position="433"/>
    </location>
</feature>
<feature type="domain" description="4Fe-4S ferredoxin-type" evidence="11">
    <location>
        <begin position="158"/>
        <end position="187"/>
    </location>
</feature>
<feature type="binding site" evidence="10">
    <location>
        <position position="132"/>
    </location>
    <ligand>
        <name>[4Fe-4S] cluster</name>
        <dbReference type="ChEBI" id="CHEBI:49883"/>
        <label>2</label>
    </ligand>
</feature>
<reference evidence="13 14" key="1">
    <citation type="journal article" date="2019" name="Nat. Microbiol.">
        <title>Wide diversity of methane and short-chain alkane metabolisms in uncultured archaea.</title>
        <authorList>
            <person name="Borrel G."/>
            <person name="Adam P.S."/>
            <person name="McKay L.J."/>
            <person name="Chen L.X."/>
            <person name="Sierra-Garcia I.N."/>
            <person name="Sieber C.M."/>
            <person name="Letourneur Q."/>
            <person name="Ghozlane A."/>
            <person name="Andersen G.L."/>
            <person name="Li W.J."/>
            <person name="Hallam S.J."/>
            <person name="Muyzer G."/>
            <person name="de Oliveira V.M."/>
            <person name="Inskeep W.P."/>
            <person name="Banfield J.F."/>
            <person name="Gribaldo S."/>
        </authorList>
    </citation>
    <scope>NUCLEOTIDE SEQUENCE [LARGE SCALE GENOMIC DNA]</scope>
    <source>
        <strain evidence="13">NM1b</strain>
    </source>
</reference>
<keyword evidence="2 10" id="KW-0004">4Fe-4S</keyword>
<comment type="function">
    <text evidence="10">Part of a membrane-bound complex that couples electron transfer with translocation of ions across the membrane.</text>
</comment>
<gene>
    <name evidence="10" type="primary">rnfB</name>
    <name evidence="13" type="ORF">EF807_03250</name>
</gene>
<dbReference type="InterPro" id="IPR017896">
    <property type="entry name" value="4Fe4S_Fe-S-bd"/>
</dbReference>
<comment type="caution">
    <text evidence="10">Lacks conserved residue(s) required for the propagation of feature annotation.</text>
</comment>
<name>A0A520KXF8_9EURY</name>
<dbReference type="InterPro" id="IPR050395">
    <property type="entry name" value="4Fe4S_Ferredoxin_RnfB"/>
</dbReference>
<dbReference type="PROSITE" id="PS51656">
    <property type="entry name" value="4FE4S"/>
    <property type="match status" value="1"/>
</dbReference>
<dbReference type="EMBL" id="RXIL01000055">
    <property type="protein sequence ID" value="RZN70406.1"/>
    <property type="molecule type" value="Genomic_DNA"/>
</dbReference>
<dbReference type="EC" id="7.-.-.-" evidence="10"/>
<feature type="domain" description="4Fe-4S ferredoxin-type" evidence="11">
    <location>
        <begin position="333"/>
        <end position="362"/>
    </location>
</feature>
<evidence type="ECO:0000256" key="7">
    <source>
        <dbReference type="ARBA" id="ARBA00023004"/>
    </source>
</evidence>
<dbReference type="GO" id="GO:0051539">
    <property type="term" value="F:4 iron, 4 sulfur cluster binding"/>
    <property type="evidence" value="ECO:0007669"/>
    <property type="project" value="UniProtKB-UniRule"/>
</dbReference>
<keyword evidence="10" id="KW-1003">Cell membrane</keyword>
<keyword evidence="3 10" id="KW-0479">Metal-binding</keyword>
<dbReference type="Pfam" id="PF04060">
    <property type="entry name" value="FeS"/>
    <property type="match status" value="1"/>
</dbReference>
<keyword evidence="8 10" id="KW-0411">Iron-sulfur</keyword>
<feature type="binding site" evidence="10">
    <location>
        <position position="173"/>
    </location>
    <ligand>
        <name>[4Fe-4S] cluster</name>
        <dbReference type="ChEBI" id="CHEBI:49883"/>
        <label>3</label>
    </ligand>
</feature>
<dbReference type="Gene3D" id="3.30.70.20">
    <property type="match status" value="5"/>
</dbReference>
<dbReference type="HAMAP" id="MF_00463">
    <property type="entry name" value="RsxB_RnfB"/>
    <property type="match status" value="1"/>
</dbReference>
<accession>A0A520KXF8</accession>
<comment type="subunit">
    <text evidence="10">The Rnf complex is probably composed of eight subunits, including RnfA, RnfB, RnfC, RnfD, RnfE and RnfG.</text>
</comment>
<feature type="binding site" evidence="10">
    <location>
        <position position="177"/>
    </location>
    <ligand>
        <name>[4Fe-4S] cluster</name>
        <dbReference type="ChEBI" id="CHEBI:49883"/>
        <label>2</label>
    </ligand>
</feature>
<evidence type="ECO:0000259" key="11">
    <source>
        <dbReference type="PROSITE" id="PS51379"/>
    </source>
</evidence>
<comment type="similarity">
    <text evidence="10">Belongs to the 4Fe4S bacterial-type ferredoxin family. RnfB subfamily.</text>
</comment>
<evidence type="ECO:0000313" key="13">
    <source>
        <dbReference type="EMBL" id="RZN70406.1"/>
    </source>
</evidence>
<organism evidence="13 14">
    <name type="scientific">Candidatus Methanolliviera hydrocarbonicum</name>
    <dbReference type="NCBI Taxonomy" id="2491085"/>
    <lineage>
        <taxon>Archaea</taxon>
        <taxon>Methanobacteriati</taxon>
        <taxon>Methanobacteriota</taxon>
        <taxon>Candidatus Methanoliparia</taxon>
        <taxon>Candidatus Methanoliparales</taxon>
        <taxon>Candidatus Methanollivieraceae</taxon>
        <taxon>Candidatus Methanolliviera</taxon>
    </lineage>
</organism>
<evidence type="ECO:0000256" key="10">
    <source>
        <dbReference type="HAMAP-Rule" id="MF_00463"/>
    </source>
</evidence>
<dbReference type="GO" id="GO:0009055">
    <property type="term" value="F:electron transfer activity"/>
    <property type="evidence" value="ECO:0007669"/>
    <property type="project" value="InterPro"/>
</dbReference>
<feature type="binding site" evidence="10">
    <location>
        <position position="146"/>
    </location>
    <ligand>
        <name>[4Fe-4S] cluster</name>
        <dbReference type="ChEBI" id="CHEBI:49883"/>
        <label>3</label>
    </ligand>
</feature>
<evidence type="ECO:0000313" key="14">
    <source>
        <dbReference type="Proteomes" id="UP000320766"/>
    </source>
</evidence>
<feature type="binding site" evidence="10">
    <location>
        <position position="170"/>
    </location>
    <ligand>
        <name>[4Fe-4S] cluster</name>
        <dbReference type="ChEBI" id="CHEBI:49883"/>
        <label>3</label>
    </ligand>
</feature>
<dbReference type="AlphaFoldDB" id="A0A520KXF8"/>
<dbReference type="CDD" id="cd10549">
    <property type="entry name" value="MtMvhB_like"/>
    <property type="match status" value="2"/>
</dbReference>
<feature type="binding site" evidence="10">
    <location>
        <position position="167"/>
    </location>
    <ligand>
        <name>[4Fe-4S] cluster</name>
        <dbReference type="ChEBI" id="CHEBI:49883"/>
        <label>3</label>
    </ligand>
</feature>
<dbReference type="SUPFAM" id="SSF54862">
    <property type="entry name" value="4Fe-4S ferredoxins"/>
    <property type="match status" value="3"/>
</dbReference>
<evidence type="ECO:0000256" key="1">
    <source>
        <dbReference type="ARBA" id="ARBA00022448"/>
    </source>
</evidence>
<dbReference type="Pfam" id="PF12838">
    <property type="entry name" value="Fer4_7"/>
    <property type="match status" value="3"/>
</dbReference>
<feature type="binding site" evidence="10">
    <location>
        <position position="136"/>
    </location>
    <ligand>
        <name>[4Fe-4S] cluster</name>
        <dbReference type="ChEBI" id="CHEBI:49883"/>
        <label>2</label>
    </ligand>
</feature>
<keyword evidence="7 10" id="KW-0408">Iron</keyword>
<feature type="binding site" evidence="10">
    <location>
        <position position="53"/>
    </location>
    <ligand>
        <name>[4Fe-4S] cluster</name>
        <dbReference type="ChEBI" id="CHEBI:49883"/>
        <label>1</label>
    </ligand>
</feature>
<feature type="binding site" evidence="10">
    <location>
        <position position="48"/>
    </location>
    <ligand>
        <name>[4Fe-4S] cluster</name>
        <dbReference type="ChEBI" id="CHEBI:49883"/>
        <label>1</label>
    </ligand>
</feature>
<proteinExistence type="inferred from homology"/>
<dbReference type="PROSITE" id="PS00198">
    <property type="entry name" value="4FE4S_FER_1"/>
    <property type="match status" value="4"/>
</dbReference>
<keyword evidence="1 10" id="KW-0813">Transport</keyword>